<dbReference type="EMBL" id="CP089983">
    <property type="protein sequence ID" value="WXB06409.1"/>
    <property type="molecule type" value="Genomic_DNA"/>
</dbReference>
<sequence>MARPRADPTLLRQVAIAVFGLVADHGIDGTSMRAVAAATGLSTGTLNYHFENKRGLIRFALSYAYQPPPDWSDHEGDAASALRRLFQRYLLQRDQVRVWWRFWCAITAAASGDLEMAEWQMRTHQALVGFFAAVLGSAGSRGELASQVEADSEAERLVALAHGLALRQLVDPRPEVLELCKGLLEQEIDRVCTSRTNVRL</sequence>
<dbReference type="RefSeq" id="WP_394836055.1">
    <property type="nucleotide sequence ID" value="NZ_CP089929.1"/>
</dbReference>
<dbReference type="InterPro" id="IPR023772">
    <property type="entry name" value="DNA-bd_HTH_TetR-type_CS"/>
</dbReference>
<dbReference type="SUPFAM" id="SSF48498">
    <property type="entry name" value="Tetracyclin repressor-like, C-terminal domain"/>
    <property type="match status" value="1"/>
</dbReference>
<dbReference type="PROSITE" id="PS50977">
    <property type="entry name" value="HTH_TETR_2"/>
    <property type="match status" value="1"/>
</dbReference>
<dbReference type="Pfam" id="PF13977">
    <property type="entry name" value="TetR_C_6"/>
    <property type="match status" value="1"/>
</dbReference>
<evidence type="ECO:0000313" key="7">
    <source>
        <dbReference type="EMBL" id="WXB06409.1"/>
    </source>
</evidence>
<keyword evidence="8" id="KW-1185">Reference proteome</keyword>
<keyword evidence="3 5" id="KW-0238">DNA-binding</keyword>
<dbReference type="InterPro" id="IPR001647">
    <property type="entry name" value="HTH_TetR"/>
</dbReference>
<dbReference type="PANTHER" id="PTHR30055">
    <property type="entry name" value="HTH-TYPE TRANSCRIPTIONAL REGULATOR RUTR"/>
    <property type="match status" value="1"/>
</dbReference>
<evidence type="ECO:0000259" key="6">
    <source>
        <dbReference type="PROSITE" id="PS50977"/>
    </source>
</evidence>
<evidence type="ECO:0000256" key="3">
    <source>
        <dbReference type="ARBA" id="ARBA00023125"/>
    </source>
</evidence>
<dbReference type="InterPro" id="IPR009057">
    <property type="entry name" value="Homeodomain-like_sf"/>
</dbReference>
<dbReference type="Proteomes" id="UP001374803">
    <property type="component" value="Chromosome"/>
</dbReference>
<dbReference type="InterPro" id="IPR036271">
    <property type="entry name" value="Tet_transcr_reg_TetR-rel_C_sf"/>
</dbReference>
<reference evidence="7" key="1">
    <citation type="submission" date="2021-12" db="EMBL/GenBank/DDBJ databases">
        <title>Discovery of the Pendulisporaceae a myxobacterial family with distinct sporulation behavior and unique specialized metabolism.</title>
        <authorList>
            <person name="Garcia R."/>
            <person name="Popoff A."/>
            <person name="Bader C.D."/>
            <person name="Loehr J."/>
            <person name="Walesch S."/>
            <person name="Walt C."/>
            <person name="Boldt J."/>
            <person name="Bunk B."/>
            <person name="Haeckl F.J.F.P.J."/>
            <person name="Gunesch A.P."/>
            <person name="Birkelbach J."/>
            <person name="Nuebel U."/>
            <person name="Pietschmann T."/>
            <person name="Bach T."/>
            <person name="Mueller R."/>
        </authorList>
    </citation>
    <scope>NUCLEOTIDE SEQUENCE</scope>
    <source>
        <strain evidence="7">MSr11367</strain>
    </source>
</reference>
<feature type="domain" description="HTH tetR-type" evidence="6">
    <location>
        <begin position="8"/>
        <end position="68"/>
    </location>
</feature>
<evidence type="ECO:0000256" key="2">
    <source>
        <dbReference type="ARBA" id="ARBA00023015"/>
    </source>
</evidence>
<proteinExistence type="predicted"/>
<evidence type="ECO:0000256" key="4">
    <source>
        <dbReference type="ARBA" id="ARBA00023163"/>
    </source>
</evidence>
<keyword evidence="1" id="KW-0678">Repressor</keyword>
<accession>A0ABZ2L652</accession>
<gene>
    <name evidence="7" type="ORF">LVJ94_04000</name>
</gene>
<protein>
    <submittedName>
        <fullName evidence="7">TetR/AcrR family transcriptional regulator</fullName>
    </submittedName>
</protein>
<organism evidence="7 8">
    <name type="scientific">Pendulispora rubella</name>
    <dbReference type="NCBI Taxonomy" id="2741070"/>
    <lineage>
        <taxon>Bacteria</taxon>
        <taxon>Pseudomonadati</taxon>
        <taxon>Myxococcota</taxon>
        <taxon>Myxococcia</taxon>
        <taxon>Myxococcales</taxon>
        <taxon>Sorangiineae</taxon>
        <taxon>Pendulisporaceae</taxon>
        <taxon>Pendulispora</taxon>
    </lineage>
</organism>
<evidence type="ECO:0000256" key="1">
    <source>
        <dbReference type="ARBA" id="ARBA00022491"/>
    </source>
</evidence>
<dbReference type="Pfam" id="PF00440">
    <property type="entry name" value="TetR_N"/>
    <property type="match status" value="1"/>
</dbReference>
<keyword evidence="4" id="KW-0804">Transcription</keyword>
<name>A0ABZ2L652_9BACT</name>
<dbReference type="SUPFAM" id="SSF46689">
    <property type="entry name" value="Homeodomain-like"/>
    <property type="match status" value="1"/>
</dbReference>
<dbReference type="Gene3D" id="1.10.357.10">
    <property type="entry name" value="Tetracycline Repressor, domain 2"/>
    <property type="match status" value="1"/>
</dbReference>
<dbReference type="PROSITE" id="PS01081">
    <property type="entry name" value="HTH_TETR_1"/>
    <property type="match status" value="1"/>
</dbReference>
<dbReference type="InterPro" id="IPR039538">
    <property type="entry name" value="BetI_C"/>
</dbReference>
<evidence type="ECO:0000256" key="5">
    <source>
        <dbReference type="PROSITE-ProRule" id="PRU00335"/>
    </source>
</evidence>
<dbReference type="InterPro" id="IPR050109">
    <property type="entry name" value="HTH-type_TetR-like_transc_reg"/>
</dbReference>
<feature type="DNA-binding region" description="H-T-H motif" evidence="5">
    <location>
        <begin position="31"/>
        <end position="50"/>
    </location>
</feature>
<evidence type="ECO:0000313" key="8">
    <source>
        <dbReference type="Proteomes" id="UP001374803"/>
    </source>
</evidence>
<keyword evidence="2" id="KW-0805">Transcription regulation</keyword>
<dbReference type="PANTHER" id="PTHR30055:SF234">
    <property type="entry name" value="HTH-TYPE TRANSCRIPTIONAL REGULATOR BETI"/>
    <property type="match status" value="1"/>
</dbReference>